<sequence>MGPEARPLHETISLDAQSLASYQAVAAHFTEHFVYPPNELCKSSWFHRRVQLPNESIDTYYAELRRIVKHCNYPSAAVEERLVRYRFIISLPVPKRNLTLKDAWTQAHQSEDADREKASQNHTEHSRELNLDATKANKFPSRRRSGAKPRLPQADRSFKPSTCEFCVRASVPQPANLAEPMVPSDSLCNSPLQ</sequence>
<protein>
    <submittedName>
        <fullName evidence="1">Uncharacterized protein</fullName>
    </submittedName>
</protein>
<proteinExistence type="predicted"/>
<evidence type="ECO:0000313" key="2">
    <source>
        <dbReference type="Proteomes" id="UP000821865"/>
    </source>
</evidence>
<evidence type="ECO:0000313" key="1">
    <source>
        <dbReference type="EMBL" id="KAH7958810.1"/>
    </source>
</evidence>
<keyword evidence="2" id="KW-1185">Reference proteome</keyword>
<organism evidence="1 2">
    <name type="scientific">Dermacentor silvarum</name>
    <name type="common">Tick</name>
    <dbReference type="NCBI Taxonomy" id="543639"/>
    <lineage>
        <taxon>Eukaryota</taxon>
        <taxon>Metazoa</taxon>
        <taxon>Ecdysozoa</taxon>
        <taxon>Arthropoda</taxon>
        <taxon>Chelicerata</taxon>
        <taxon>Arachnida</taxon>
        <taxon>Acari</taxon>
        <taxon>Parasitiformes</taxon>
        <taxon>Ixodida</taxon>
        <taxon>Ixodoidea</taxon>
        <taxon>Ixodidae</taxon>
        <taxon>Rhipicephalinae</taxon>
        <taxon>Dermacentor</taxon>
    </lineage>
</organism>
<gene>
    <name evidence="1" type="ORF">HPB49_005425</name>
</gene>
<name>A0ACB8D2Z5_DERSI</name>
<comment type="caution">
    <text evidence="1">The sequence shown here is derived from an EMBL/GenBank/DDBJ whole genome shotgun (WGS) entry which is preliminary data.</text>
</comment>
<accession>A0ACB8D2Z5</accession>
<reference evidence="1" key="1">
    <citation type="submission" date="2020-05" db="EMBL/GenBank/DDBJ databases">
        <title>Large-scale comparative analyses of tick genomes elucidate their genetic diversity and vector capacities.</title>
        <authorList>
            <person name="Jia N."/>
            <person name="Wang J."/>
            <person name="Shi W."/>
            <person name="Du L."/>
            <person name="Sun Y."/>
            <person name="Zhan W."/>
            <person name="Jiang J."/>
            <person name="Wang Q."/>
            <person name="Zhang B."/>
            <person name="Ji P."/>
            <person name="Sakyi L.B."/>
            <person name="Cui X."/>
            <person name="Yuan T."/>
            <person name="Jiang B."/>
            <person name="Yang W."/>
            <person name="Lam T.T.-Y."/>
            <person name="Chang Q."/>
            <person name="Ding S."/>
            <person name="Wang X."/>
            <person name="Zhu J."/>
            <person name="Ruan X."/>
            <person name="Zhao L."/>
            <person name="Wei J."/>
            <person name="Que T."/>
            <person name="Du C."/>
            <person name="Cheng J."/>
            <person name="Dai P."/>
            <person name="Han X."/>
            <person name="Huang E."/>
            <person name="Gao Y."/>
            <person name="Liu J."/>
            <person name="Shao H."/>
            <person name="Ye R."/>
            <person name="Li L."/>
            <person name="Wei W."/>
            <person name="Wang X."/>
            <person name="Wang C."/>
            <person name="Yang T."/>
            <person name="Huo Q."/>
            <person name="Li W."/>
            <person name="Guo W."/>
            <person name="Chen H."/>
            <person name="Zhou L."/>
            <person name="Ni X."/>
            <person name="Tian J."/>
            <person name="Zhou Y."/>
            <person name="Sheng Y."/>
            <person name="Liu T."/>
            <person name="Pan Y."/>
            <person name="Xia L."/>
            <person name="Li J."/>
            <person name="Zhao F."/>
            <person name="Cao W."/>
        </authorList>
    </citation>
    <scope>NUCLEOTIDE SEQUENCE</scope>
    <source>
        <strain evidence="1">Dsil-2018</strain>
    </source>
</reference>
<dbReference type="EMBL" id="CM023472">
    <property type="protein sequence ID" value="KAH7958810.1"/>
    <property type="molecule type" value="Genomic_DNA"/>
</dbReference>
<dbReference type="Proteomes" id="UP000821865">
    <property type="component" value="Chromosome 3"/>
</dbReference>